<dbReference type="CTD" id="38712"/>
<organism evidence="5 6">
    <name type="scientific">Bactrocera dorsalis</name>
    <name type="common">Oriental fruit fly</name>
    <name type="synonym">Dacus dorsalis</name>
    <dbReference type="NCBI Taxonomy" id="27457"/>
    <lineage>
        <taxon>Eukaryota</taxon>
        <taxon>Metazoa</taxon>
        <taxon>Ecdysozoa</taxon>
        <taxon>Arthropoda</taxon>
        <taxon>Hexapoda</taxon>
        <taxon>Insecta</taxon>
        <taxon>Pterygota</taxon>
        <taxon>Neoptera</taxon>
        <taxon>Endopterygota</taxon>
        <taxon>Diptera</taxon>
        <taxon>Brachycera</taxon>
        <taxon>Muscomorpha</taxon>
        <taxon>Tephritoidea</taxon>
        <taxon>Tephritidae</taxon>
        <taxon>Bactrocera</taxon>
        <taxon>Bactrocera</taxon>
    </lineage>
</organism>
<dbReference type="PANTHER" id="PTHR10380:SF173">
    <property type="entry name" value="CUTICULAR PROTEIN 47EF, ISOFORM C-RELATED"/>
    <property type="match status" value="1"/>
</dbReference>
<name>A0A6I9VNK0_BACDO</name>
<feature type="chain" id="PRO_5027012559" evidence="4">
    <location>
        <begin position="20"/>
        <end position="210"/>
    </location>
</feature>
<dbReference type="KEGG" id="bdr:105232819"/>
<evidence type="ECO:0000313" key="6">
    <source>
        <dbReference type="RefSeq" id="XP_011212988.2"/>
    </source>
</evidence>
<dbReference type="GO" id="GO:0062129">
    <property type="term" value="C:chitin-based extracellular matrix"/>
    <property type="evidence" value="ECO:0007669"/>
    <property type="project" value="TreeGrafter"/>
</dbReference>
<keyword evidence="5" id="KW-1185">Reference proteome</keyword>
<dbReference type="GeneID" id="105232819"/>
<dbReference type="InterPro" id="IPR050468">
    <property type="entry name" value="Cuticle_Struct_Prot"/>
</dbReference>
<feature type="compositionally biased region" description="Pro residues" evidence="3">
    <location>
        <begin position="201"/>
        <end position="210"/>
    </location>
</feature>
<dbReference type="RefSeq" id="XP_011212988.2">
    <property type="nucleotide sequence ID" value="XM_011214686.3"/>
</dbReference>
<keyword evidence="4" id="KW-0732">Signal</keyword>
<evidence type="ECO:0000256" key="3">
    <source>
        <dbReference type="SAM" id="MobiDB-lite"/>
    </source>
</evidence>
<accession>A0A6I9VNK0</accession>
<feature type="signal peptide" evidence="4">
    <location>
        <begin position="1"/>
        <end position="19"/>
    </location>
</feature>
<dbReference type="PROSITE" id="PS00233">
    <property type="entry name" value="CHIT_BIND_RR_1"/>
    <property type="match status" value="1"/>
</dbReference>
<evidence type="ECO:0000256" key="4">
    <source>
        <dbReference type="SAM" id="SignalP"/>
    </source>
</evidence>
<dbReference type="OMA" id="GGCHGCD"/>
<dbReference type="InterPro" id="IPR000618">
    <property type="entry name" value="Insect_cuticle"/>
</dbReference>
<evidence type="ECO:0000256" key="1">
    <source>
        <dbReference type="ARBA" id="ARBA00022460"/>
    </source>
</evidence>
<protein>
    <submittedName>
        <fullName evidence="6">Endocuticle structural glycoprotein SgAbd-8</fullName>
    </submittedName>
</protein>
<evidence type="ECO:0000256" key="2">
    <source>
        <dbReference type="PROSITE-ProRule" id="PRU00497"/>
    </source>
</evidence>
<gene>
    <name evidence="6" type="primary">LOC105232819</name>
</gene>
<dbReference type="PRINTS" id="PR00947">
    <property type="entry name" value="CUTICLE"/>
</dbReference>
<dbReference type="GO" id="GO:0008010">
    <property type="term" value="F:structural constituent of chitin-based larval cuticle"/>
    <property type="evidence" value="ECO:0007669"/>
    <property type="project" value="TreeGrafter"/>
</dbReference>
<reference evidence="6" key="1">
    <citation type="submission" date="2025-08" db="UniProtKB">
        <authorList>
            <consortium name="RefSeq"/>
        </authorList>
    </citation>
    <scope>IDENTIFICATION</scope>
    <source>
        <tissue evidence="6">Adult</tissue>
    </source>
</reference>
<feature type="compositionally biased region" description="Pro residues" evidence="3">
    <location>
        <begin position="27"/>
        <end position="50"/>
    </location>
</feature>
<dbReference type="Pfam" id="PF00379">
    <property type="entry name" value="Chitin_bind_4"/>
    <property type="match status" value="1"/>
</dbReference>
<feature type="compositionally biased region" description="Gly residues" evidence="3">
    <location>
        <begin position="51"/>
        <end position="65"/>
    </location>
</feature>
<evidence type="ECO:0000313" key="5">
    <source>
        <dbReference type="Proteomes" id="UP001652620"/>
    </source>
</evidence>
<proteinExistence type="predicted"/>
<dbReference type="Proteomes" id="UP001652620">
    <property type="component" value="Chromosome 5"/>
</dbReference>
<dbReference type="PROSITE" id="PS51155">
    <property type="entry name" value="CHIT_BIND_RR_2"/>
    <property type="match status" value="1"/>
</dbReference>
<dbReference type="PANTHER" id="PTHR10380">
    <property type="entry name" value="CUTICLE PROTEIN"/>
    <property type="match status" value="1"/>
</dbReference>
<dbReference type="OrthoDB" id="6372059at2759"/>
<keyword evidence="1 2" id="KW-0193">Cuticle</keyword>
<feature type="region of interest" description="Disordered" evidence="3">
    <location>
        <begin position="25"/>
        <end position="65"/>
    </location>
</feature>
<sequence length="210" mass="20624">MPSVQLTLVICCFFGSALAVPRGYPKGGPPAPPPRPPAPPSGGYSYPPPSGGGGSFGGGGGGGAPGAGSEIPIIKLESKVNIDGSYQYEYETGNGINAQESGYVKNADDPCNAVLTAEGSFSYTSPEGQSFLVTYTADENGFQPQGDHLPTPPPIPPEIQDALDKIAAGGGHPGDGGDGGSGCPNGGGGGCPSSCNGGGAPPAPNPGYLY</sequence>
<dbReference type="AlphaFoldDB" id="A0A6I9VNK0"/>
<dbReference type="InterPro" id="IPR031311">
    <property type="entry name" value="CHIT_BIND_RR_consensus"/>
</dbReference>
<feature type="region of interest" description="Disordered" evidence="3">
    <location>
        <begin position="142"/>
        <end position="210"/>
    </location>
</feature>
<dbReference type="InParanoid" id="A0A6I9VNK0"/>
<feature type="compositionally biased region" description="Gly residues" evidence="3">
    <location>
        <begin position="168"/>
        <end position="200"/>
    </location>
</feature>